<evidence type="ECO:0000256" key="7">
    <source>
        <dbReference type="PROSITE-ProRule" id="PRU00221"/>
    </source>
</evidence>
<dbReference type="Proteomes" id="UP000011083">
    <property type="component" value="Unassembled WGS sequence"/>
</dbReference>
<dbReference type="InterPro" id="IPR001680">
    <property type="entry name" value="WD40_rpt"/>
</dbReference>
<reference evidence="10 11" key="1">
    <citation type="journal article" date="2013" name="Genome Biol.">
        <title>Genome of Acanthamoeba castellanii highlights extensive lateral gene transfer and early evolution of tyrosine kinase signaling.</title>
        <authorList>
            <person name="Clarke M."/>
            <person name="Lohan A.J."/>
            <person name="Liu B."/>
            <person name="Lagkouvardos I."/>
            <person name="Roy S."/>
            <person name="Zafar N."/>
            <person name="Bertelli C."/>
            <person name="Schilde C."/>
            <person name="Kianianmomeni A."/>
            <person name="Burglin T.R."/>
            <person name="Frech C."/>
            <person name="Turcotte B."/>
            <person name="Kopec K.O."/>
            <person name="Synnott J.M."/>
            <person name="Choo C."/>
            <person name="Paponov I."/>
            <person name="Finkler A."/>
            <person name="Soon Heng Tan C."/>
            <person name="Hutchins A.P."/>
            <person name="Weinmeier T."/>
            <person name="Rattei T."/>
            <person name="Chu J.S."/>
            <person name="Gimenez G."/>
            <person name="Irimia M."/>
            <person name="Rigden D.J."/>
            <person name="Fitzpatrick D.A."/>
            <person name="Lorenzo-Morales J."/>
            <person name="Bateman A."/>
            <person name="Chiu C.H."/>
            <person name="Tang P."/>
            <person name="Hegemann P."/>
            <person name="Fromm H."/>
            <person name="Raoult D."/>
            <person name="Greub G."/>
            <person name="Miranda-Saavedra D."/>
            <person name="Chen N."/>
            <person name="Nash P."/>
            <person name="Ginger M.L."/>
            <person name="Horn M."/>
            <person name="Schaap P."/>
            <person name="Caler L."/>
            <person name="Loftus B."/>
        </authorList>
    </citation>
    <scope>NUCLEOTIDE SEQUENCE [LARGE SCALE GENOMIC DNA]</scope>
    <source>
        <strain evidence="10 11">Neff</strain>
    </source>
</reference>
<dbReference type="InterPro" id="IPR015943">
    <property type="entry name" value="WD40/YVTN_repeat-like_dom_sf"/>
</dbReference>
<dbReference type="Pfam" id="PF16300">
    <property type="entry name" value="WD40_4"/>
    <property type="match status" value="1"/>
</dbReference>
<dbReference type="GO" id="GO:0007015">
    <property type="term" value="P:actin filament organization"/>
    <property type="evidence" value="ECO:0007669"/>
    <property type="project" value="TreeGrafter"/>
</dbReference>
<dbReference type="Pfam" id="PF00400">
    <property type="entry name" value="WD40"/>
    <property type="match status" value="3"/>
</dbReference>
<feature type="repeat" description="WD" evidence="7">
    <location>
        <begin position="170"/>
        <end position="202"/>
    </location>
</feature>
<dbReference type="OMA" id="YPPILMH"/>
<dbReference type="PROSITE" id="PS00678">
    <property type="entry name" value="WD_REPEATS_1"/>
    <property type="match status" value="1"/>
</dbReference>
<dbReference type="EMBL" id="KB008093">
    <property type="protein sequence ID" value="ELR13305.1"/>
    <property type="molecule type" value="Genomic_DNA"/>
</dbReference>
<evidence type="ECO:0000256" key="8">
    <source>
        <dbReference type="RuleBase" id="RU280818"/>
    </source>
</evidence>
<dbReference type="PANTHER" id="PTHR10856:SF0">
    <property type="entry name" value="CORONIN"/>
    <property type="match status" value="1"/>
</dbReference>
<comment type="subcellular location">
    <subcellularLocation>
        <location evidence="1">Cytoplasm</location>
    </subcellularLocation>
</comment>
<dbReference type="GO" id="GO:0051015">
    <property type="term" value="F:actin filament binding"/>
    <property type="evidence" value="ECO:0007669"/>
    <property type="project" value="TreeGrafter"/>
</dbReference>
<dbReference type="FunFam" id="2.130.10.10:FF:000076">
    <property type="entry name" value="Coronin"/>
    <property type="match status" value="1"/>
</dbReference>
<dbReference type="InterPro" id="IPR015505">
    <property type="entry name" value="Coronin"/>
</dbReference>
<evidence type="ECO:0000313" key="11">
    <source>
        <dbReference type="Proteomes" id="UP000011083"/>
    </source>
</evidence>
<evidence type="ECO:0000256" key="2">
    <source>
        <dbReference type="ARBA" id="ARBA00009482"/>
    </source>
</evidence>
<dbReference type="PROSITE" id="PS50082">
    <property type="entry name" value="WD_REPEATS_2"/>
    <property type="match status" value="2"/>
</dbReference>
<dbReference type="InterPro" id="IPR036322">
    <property type="entry name" value="WD40_repeat_dom_sf"/>
</dbReference>
<evidence type="ECO:0000256" key="4">
    <source>
        <dbReference type="ARBA" id="ARBA00022574"/>
    </source>
</evidence>
<feature type="domain" description="DUF1899" evidence="9">
    <location>
        <begin position="4"/>
        <end position="65"/>
    </location>
</feature>
<keyword evidence="11" id="KW-1185">Reference proteome</keyword>
<dbReference type="SMART" id="SM00320">
    <property type="entry name" value="WD40"/>
    <property type="match status" value="3"/>
</dbReference>
<feature type="repeat" description="WD" evidence="7">
    <location>
        <begin position="127"/>
        <end position="169"/>
    </location>
</feature>
<dbReference type="KEGG" id="acan:ACA1_238390"/>
<dbReference type="InterPro" id="IPR015048">
    <property type="entry name" value="DUF1899"/>
</dbReference>
<name>L8GJQ2_ACACF</name>
<dbReference type="Pfam" id="PF08953">
    <property type="entry name" value="DUF1899"/>
    <property type="match status" value="1"/>
</dbReference>
<dbReference type="PANTHER" id="PTHR10856">
    <property type="entry name" value="CORONIN"/>
    <property type="match status" value="1"/>
</dbReference>
<dbReference type="PROSITE" id="PS50294">
    <property type="entry name" value="WD_REPEATS_REGION"/>
    <property type="match status" value="2"/>
</dbReference>
<protein>
    <recommendedName>
        <fullName evidence="8">Coronin</fullName>
    </recommendedName>
</protein>
<evidence type="ECO:0000256" key="5">
    <source>
        <dbReference type="ARBA" id="ARBA00022737"/>
    </source>
</evidence>
<dbReference type="OrthoDB" id="1850764at2759"/>
<dbReference type="GO" id="GO:0005737">
    <property type="term" value="C:cytoplasm"/>
    <property type="evidence" value="ECO:0007669"/>
    <property type="project" value="UniProtKB-SubCell"/>
</dbReference>
<dbReference type="SMART" id="SM01167">
    <property type="entry name" value="DUF1900"/>
    <property type="match status" value="1"/>
</dbReference>
<proteinExistence type="inferred from homology"/>
<dbReference type="InterPro" id="IPR019775">
    <property type="entry name" value="WD40_repeat_CS"/>
</dbReference>
<evidence type="ECO:0000313" key="10">
    <source>
        <dbReference type="EMBL" id="ELR13305.1"/>
    </source>
</evidence>
<dbReference type="SUPFAM" id="SSF50978">
    <property type="entry name" value="WD40 repeat-like"/>
    <property type="match status" value="1"/>
</dbReference>
<organism evidence="10 11">
    <name type="scientific">Acanthamoeba castellanii (strain ATCC 30010 / Neff)</name>
    <dbReference type="NCBI Taxonomy" id="1257118"/>
    <lineage>
        <taxon>Eukaryota</taxon>
        <taxon>Amoebozoa</taxon>
        <taxon>Discosea</taxon>
        <taxon>Longamoebia</taxon>
        <taxon>Centramoebida</taxon>
        <taxon>Acanthamoebidae</taxon>
        <taxon>Acanthamoeba</taxon>
    </lineage>
</organism>
<sequence>MTTKIRASKYRHLFGKDEQQRNCFNNVNVGSPAPDADLIRANGRYFAVPWATPGTLCVVPLATPGAVDRDNLPLIVQDDEASVNAFAFHPFDDHLVATATQDAKAHLWRFPEGGLTADITTPVQTFAGGHATRLVLIDFHPLAEGVLVTVGADKTVRLWDVESAGERVVLTDHRDQITSLTWNPDGSQLATFCKDKKLRIFDPRGKAVVSEVAAHEGTKGGRVQWLGPLGQILTTGFTRQSEREIRVWDPRNFAQPLVTQKLDVSPAMLLPVYDADTGVLFLSGKGDGLMRTFELTDSAPFLNPLSNKPAAGITCVPKHGLNVKECEIARFYKLSGREVIPISFMVPRLNKDFFQDDLFPDTWDGQPAYTADSWFGGASGNSGNKVSLKPADMD</sequence>
<dbReference type="STRING" id="1257118.L8GJQ2"/>
<dbReference type="VEuPathDB" id="AmoebaDB:ACA1_238390"/>
<evidence type="ECO:0000256" key="6">
    <source>
        <dbReference type="ARBA" id="ARBA00023203"/>
    </source>
</evidence>
<dbReference type="Gene3D" id="2.130.10.10">
    <property type="entry name" value="YVTN repeat-like/Quinoprotein amine dehydrogenase"/>
    <property type="match status" value="1"/>
</dbReference>
<keyword evidence="6" id="KW-0009">Actin-binding</keyword>
<keyword evidence="3" id="KW-0963">Cytoplasm</keyword>
<gene>
    <name evidence="10" type="ORF">ACA1_238390</name>
</gene>
<keyword evidence="5 8" id="KW-0677">Repeat</keyword>
<accession>L8GJQ2</accession>
<dbReference type="AlphaFoldDB" id="L8GJQ2"/>
<evidence type="ECO:0000256" key="3">
    <source>
        <dbReference type="ARBA" id="ARBA00022490"/>
    </source>
</evidence>
<keyword evidence="4 7" id="KW-0853">WD repeat</keyword>
<evidence type="ECO:0000259" key="9">
    <source>
        <dbReference type="SMART" id="SM01166"/>
    </source>
</evidence>
<dbReference type="GeneID" id="14913937"/>
<evidence type="ECO:0000256" key="1">
    <source>
        <dbReference type="ARBA" id="ARBA00004496"/>
    </source>
</evidence>
<dbReference type="SMART" id="SM01166">
    <property type="entry name" value="DUF1899"/>
    <property type="match status" value="1"/>
</dbReference>
<comment type="similarity">
    <text evidence="2 8">Belongs to the WD repeat coronin family.</text>
</comment>
<dbReference type="RefSeq" id="XP_004335318.1">
    <property type="nucleotide sequence ID" value="XM_004335270.1"/>
</dbReference>